<keyword evidence="2" id="KW-1185">Reference proteome</keyword>
<reference evidence="1" key="1">
    <citation type="submission" date="2022-02" db="EMBL/GenBank/DDBJ databases">
        <title>Plant Genome Project.</title>
        <authorList>
            <person name="Zhang R.-G."/>
        </authorList>
    </citation>
    <scope>NUCLEOTIDE SEQUENCE</scope>
    <source>
        <strain evidence="1">AT1</strain>
    </source>
</reference>
<gene>
    <name evidence="1" type="ORF">RHMOL_Rhmol03G0173300</name>
</gene>
<protein>
    <submittedName>
        <fullName evidence="1">Uncharacterized protein</fullName>
    </submittedName>
</protein>
<dbReference type="EMBL" id="CM046390">
    <property type="protein sequence ID" value="KAI8564342.1"/>
    <property type="molecule type" value="Genomic_DNA"/>
</dbReference>
<organism evidence="1 2">
    <name type="scientific">Rhododendron molle</name>
    <name type="common">Chinese azalea</name>
    <name type="synonym">Azalea mollis</name>
    <dbReference type="NCBI Taxonomy" id="49168"/>
    <lineage>
        <taxon>Eukaryota</taxon>
        <taxon>Viridiplantae</taxon>
        <taxon>Streptophyta</taxon>
        <taxon>Embryophyta</taxon>
        <taxon>Tracheophyta</taxon>
        <taxon>Spermatophyta</taxon>
        <taxon>Magnoliopsida</taxon>
        <taxon>eudicotyledons</taxon>
        <taxon>Gunneridae</taxon>
        <taxon>Pentapetalae</taxon>
        <taxon>asterids</taxon>
        <taxon>Ericales</taxon>
        <taxon>Ericaceae</taxon>
        <taxon>Ericoideae</taxon>
        <taxon>Rhodoreae</taxon>
        <taxon>Rhododendron</taxon>
    </lineage>
</organism>
<sequence length="272" mass="30567">MKLIESLPPLLCILCLKDACTLDEKMLKDPGSSMHLVVCITLLCGSPSERVSPSRKVLKGYFWLLNEEAFSLVMEAFSGLKQKKVGFGGSLISTPPVLVRLGLWSSVSGLPADMISEIDQPAGLGKIRPMVRTSVPVDGRFEHLVLSCNLTSDHAIIWIERESQRALDLMMETEQIMEIPVQQRMQRQVSLTRVHNEEYKAALRRAVALDVPEAYSPSAHGTFDEINEEGYSSSSLRRELPFMSSKRRKESWDDLANHLFDIYESGQMVLKK</sequence>
<evidence type="ECO:0000313" key="2">
    <source>
        <dbReference type="Proteomes" id="UP001062846"/>
    </source>
</evidence>
<comment type="caution">
    <text evidence="1">The sequence shown here is derived from an EMBL/GenBank/DDBJ whole genome shotgun (WGS) entry which is preliminary data.</text>
</comment>
<dbReference type="Proteomes" id="UP001062846">
    <property type="component" value="Chromosome 3"/>
</dbReference>
<proteinExistence type="predicted"/>
<name>A0ACC0PHY5_RHOML</name>
<evidence type="ECO:0000313" key="1">
    <source>
        <dbReference type="EMBL" id="KAI8564342.1"/>
    </source>
</evidence>
<accession>A0ACC0PHY5</accession>